<keyword evidence="3" id="KW-1185">Reference proteome</keyword>
<dbReference type="KEGG" id="mela:C6568_14645"/>
<dbReference type="InterPro" id="IPR019060">
    <property type="entry name" value="DUF2382"/>
</dbReference>
<reference evidence="2 3" key="1">
    <citation type="submission" date="2018-03" db="EMBL/GenBank/DDBJ databases">
        <title>Genome sequencing of Melaminivora sp.</title>
        <authorList>
            <person name="Kim S.-J."/>
            <person name="Heo J."/>
            <person name="Ahn J.-H."/>
            <person name="Kwon S.-W."/>
        </authorList>
    </citation>
    <scope>NUCLEOTIDE SEQUENCE [LARGE SCALE GENOMIC DNA]</scope>
    <source>
        <strain evidence="2 3">SC2-9</strain>
    </source>
</reference>
<evidence type="ECO:0000313" key="3">
    <source>
        <dbReference type="Proteomes" id="UP000237925"/>
    </source>
</evidence>
<dbReference type="RefSeq" id="WP_106684789.1">
    <property type="nucleotide sequence ID" value="NZ_CP027667.1"/>
</dbReference>
<dbReference type="OrthoDB" id="581516at2"/>
<dbReference type="PANTHER" id="PTHR38463:SF1">
    <property type="entry name" value="STRESS RESPONSE PROTEIN YSNF"/>
    <property type="match status" value="1"/>
</dbReference>
<gene>
    <name evidence="2" type="ORF">C6568_14645</name>
</gene>
<name>A0A2R3QEZ2_9BURK</name>
<proteinExistence type="predicted"/>
<organism evidence="2 3">
    <name type="scientific">Melaminivora suipulveris</name>
    <dbReference type="NCBI Taxonomy" id="2109913"/>
    <lineage>
        <taxon>Bacteria</taxon>
        <taxon>Pseudomonadati</taxon>
        <taxon>Pseudomonadota</taxon>
        <taxon>Betaproteobacteria</taxon>
        <taxon>Burkholderiales</taxon>
        <taxon>Comamonadaceae</taxon>
        <taxon>Melaminivora</taxon>
    </lineage>
</organism>
<dbReference type="PANTHER" id="PTHR38463">
    <property type="entry name" value="STRESS RESPONSE PROTEIN YSNF"/>
    <property type="match status" value="1"/>
</dbReference>
<evidence type="ECO:0000313" key="2">
    <source>
        <dbReference type="EMBL" id="AVO50338.1"/>
    </source>
</evidence>
<protein>
    <recommendedName>
        <fullName evidence="1">DUF2382 domain-containing protein</fullName>
    </recommendedName>
</protein>
<dbReference type="EMBL" id="CP027667">
    <property type="protein sequence ID" value="AVO50338.1"/>
    <property type="molecule type" value="Genomic_DNA"/>
</dbReference>
<sequence>MQQTIVGVFDTMQQAERAHQALLDAGFKEADIRVDAHAGAGTSERFATREADTGFMAGVSQFFHDLFGSDDAGDYAEAVRRGSAVVSVTADEVRLAAARQALAGSGAVDIKGRAEQWRKEGYKGYQPTANAYSAEEVARERERVIPVVQEELAVGKRDVDLGSVRVVSRVVEKPVTEEVELTTQRATIERRDVDRAASAADMAAMQRGATVEVRESTEQAVVQKNARVVEEVVVGTQQTSQTQQIKDTVRSNVVEVDKQGGNLKVDPVISGKWRSHYDQNLATHGRYEDFEPAYHYGSTMRGDPKFAQRDWATAQPDLQRDYATRHPQGDWRRAEPAVRYGWEQRGL</sequence>
<feature type="domain" description="DUF2382" evidence="1">
    <location>
        <begin position="145"/>
        <end position="256"/>
    </location>
</feature>
<dbReference type="InterPro" id="IPR052967">
    <property type="entry name" value="Stress_Response_Assoc"/>
</dbReference>
<dbReference type="Pfam" id="PF09557">
    <property type="entry name" value="DUF2382"/>
    <property type="match status" value="1"/>
</dbReference>
<dbReference type="AlphaFoldDB" id="A0A2R3QEZ2"/>
<dbReference type="Proteomes" id="UP000237925">
    <property type="component" value="Chromosome"/>
</dbReference>
<accession>A0A2R3QEZ2</accession>
<evidence type="ECO:0000259" key="1">
    <source>
        <dbReference type="Pfam" id="PF09557"/>
    </source>
</evidence>